<evidence type="ECO:0000313" key="1">
    <source>
        <dbReference type="EMBL" id="HIY60513.1"/>
    </source>
</evidence>
<dbReference type="PANTHER" id="PTHR37812:SF1">
    <property type="entry name" value="MU-LIKE PROPHAGE FLUMU PROTEIN C"/>
    <property type="match status" value="1"/>
</dbReference>
<name>A0A9D1YQD9_9FIRM</name>
<dbReference type="AlphaFoldDB" id="A0A9D1YQD9"/>
<dbReference type="PANTHER" id="PTHR37812">
    <property type="entry name" value="MU-LIKE PROPHAGE FLUMU PROTEIN C"/>
    <property type="match status" value="1"/>
</dbReference>
<organism evidence="1 2">
    <name type="scientific">Candidatus Eisenbergiella pullistercoris</name>
    <dbReference type="NCBI Taxonomy" id="2838555"/>
    <lineage>
        <taxon>Bacteria</taxon>
        <taxon>Bacillati</taxon>
        <taxon>Bacillota</taxon>
        <taxon>Clostridia</taxon>
        <taxon>Lachnospirales</taxon>
        <taxon>Lachnospiraceae</taxon>
        <taxon>Eisenbergiella</taxon>
    </lineage>
</organism>
<dbReference type="InterPro" id="IPR009057">
    <property type="entry name" value="Homeodomain-like_sf"/>
</dbReference>
<gene>
    <name evidence="1" type="ORF">H9831_07550</name>
</gene>
<dbReference type="InterPro" id="IPR052411">
    <property type="entry name" value="c-mor_Regulatory_Protein"/>
</dbReference>
<accession>A0A9D1YQD9</accession>
<dbReference type="SUPFAM" id="SSF46689">
    <property type="entry name" value="Homeodomain-like"/>
    <property type="match status" value="1"/>
</dbReference>
<dbReference type="Gene3D" id="1.10.10.60">
    <property type="entry name" value="Homeodomain-like"/>
    <property type="match status" value="1"/>
</dbReference>
<dbReference type="InterPro" id="IPR049739">
    <property type="entry name" value="YraL-like"/>
</dbReference>
<proteinExistence type="predicted"/>
<protein>
    <recommendedName>
        <fullName evidence="3">Mor transcription activator domain-containing protein</fullName>
    </recommendedName>
</protein>
<comment type="caution">
    <text evidence="1">The sequence shown here is derived from an EMBL/GenBank/DDBJ whole genome shotgun (WGS) entry which is preliminary data.</text>
</comment>
<dbReference type="EMBL" id="DXDD01000094">
    <property type="protein sequence ID" value="HIY60513.1"/>
    <property type="molecule type" value="Genomic_DNA"/>
</dbReference>
<dbReference type="Proteomes" id="UP000824007">
    <property type="component" value="Unassembled WGS sequence"/>
</dbReference>
<reference evidence="1" key="2">
    <citation type="submission" date="2021-04" db="EMBL/GenBank/DDBJ databases">
        <authorList>
            <person name="Gilroy R."/>
        </authorList>
    </citation>
    <scope>NUCLEOTIDE SEQUENCE</scope>
    <source>
        <strain evidence="1">ChiSxjej3B15-24422</strain>
    </source>
</reference>
<dbReference type="NCBIfam" id="NF040785">
    <property type="entry name" value="CD3324_fam"/>
    <property type="match status" value="1"/>
</dbReference>
<evidence type="ECO:0000313" key="2">
    <source>
        <dbReference type="Proteomes" id="UP000824007"/>
    </source>
</evidence>
<evidence type="ECO:0008006" key="3">
    <source>
        <dbReference type="Google" id="ProtNLM"/>
    </source>
</evidence>
<sequence>MKYQNAADLLPAELLQQVQAYIDGELLYIPQSAPRRTWGTKSGSRSYYQKRNREIREQHSLGISVSALASRYHLSVSTIKKIIYR</sequence>
<reference evidence="1" key="1">
    <citation type="journal article" date="2021" name="PeerJ">
        <title>Extensive microbial diversity within the chicken gut microbiome revealed by metagenomics and culture.</title>
        <authorList>
            <person name="Gilroy R."/>
            <person name="Ravi A."/>
            <person name="Getino M."/>
            <person name="Pursley I."/>
            <person name="Horton D.L."/>
            <person name="Alikhan N.F."/>
            <person name="Baker D."/>
            <person name="Gharbi K."/>
            <person name="Hall N."/>
            <person name="Watson M."/>
            <person name="Adriaenssens E.M."/>
            <person name="Foster-Nyarko E."/>
            <person name="Jarju S."/>
            <person name="Secka A."/>
            <person name="Antonio M."/>
            <person name="Oren A."/>
            <person name="Chaudhuri R.R."/>
            <person name="La Ragione R."/>
            <person name="Hildebrand F."/>
            <person name="Pallen M.J."/>
        </authorList>
    </citation>
    <scope>NUCLEOTIDE SEQUENCE</scope>
    <source>
        <strain evidence="1">ChiSxjej3B15-24422</strain>
    </source>
</reference>